<dbReference type="AlphaFoldDB" id="A0A7G2C406"/>
<gene>
    <name evidence="1" type="ORF">ADEAN_000089400</name>
</gene>
<protein>
    <recommendedName>
        <fullName evidence="3">START domain containing protein</fullName>
    </recommendedName>
</protein>
<reference evidence="1 2" key="1">
    <citation type="submission" date="2020-08" db="EMBL/GenBank/DDBJ databases">
        <authorList>
            <person name="Newling K."/>
            <person name="Davey J."/>
            <person name="Forrester S."/>
        </authorList>
    </citation>
    <scope>NUCLEOTIDE SEQUENCE [LARGE SCALE GENOMIC DNA]</scope>
    <source>
        <strain evidence="2">Crithidia deanei Carvalho (ATCC PRA-265)</strain>
    </source>
</reference>
<keyword evidence="2" id="KW-1185">Reference proteome</keyword>
<name>A0A7G2C406_9TRYP</name>
<dbReference type="OrthoDB" id="271534at2759"/>
<organism evidence="1 2">
    <name type="scientific">Angomonas deanei</name>
    <dbReference type="NCBI Taxonomy" id="59799"/>
    <lineage>
        <taxon>Eukaryota</taxon>
        <taxon>Discoba</taxon>
        <taxon>Euglenozoa</taxon>
        <taxon>Kinetoplastea</taxon>
        <taxon>Metakinetoplastina</taxon>
        <taxon>Trypanosomatida</taxon>
        <taxon>Trypanosomatidae</taxon>
        <taxon>Strigomonadinae</taxon>
        <taxon>Angomonas</taxon>
    </lineage>
</organism>
<dbReference type="Proteomes" id="UP000515908">
    <property type="component" value="Chromosome 01"/>
</dbReference>
<dbReference type="EMBL" id="LR877145">
    <property type="protein sequence ID" value="CAD2213453.1"/>
    <property type="molecule type" value="Genomic_DNA"/>
</dbReference>
<proteinExistence type="predicted"/>
<evidence type="ECO:0000313" key="2">
    <source>
        <dbReference type="Proteomes" id="UP000515908"/>
    </source>
</evidence>
<dbReference type="VEuPathDB" id="TriTrypDB:ADEAN_000089400"/>
<accession>A0A7G2C406</accession>
<evidence type="ECO:0000313" key="1">
    <source>
        <dbReference type="EMBL" id="CAD2213453.1"/>
    </source>
</evidence>
<evidence type="ECO:0008006" key="3">
    <source>
        <dbReference type="Google" id="ProtNLM"/>
    </source>
</evidence>
<sequence>MRMVCFLPGVTPDAVCLCMCEPSARLQWDENYRHFEKFTDDDAVTDVKQRTRPIRDVCGKTAVCVGDRCLLSPVIGENRTESAWFSHRVSTGFAASLGQPDRLFFYLRRTFTYLFQDNGDAFHPMIDVLYDGSSSMFEHANAKSGAFQMWAAKQREKTFHSAWMNYQHACFVPITNFEQQITPETVTEISTTGSMFDVKSSKSFYKLFSESRELQRVGNGGVSGTLLVMTSANDIGIPPFLPRWSQKKIMVYVATRDFDHLMQLLQSPPQ</sequence>